<evidence type="ECO:0000259" key="1">
    <source>
        <dbReference type="PROSITE" id="PS50943"/>
    </source>
</evidence>
<accession>E8NBA2</accession>
<dbReference type="Gene3D" id="1.10.260.40">
    <property type="entry name" value="lambda repressor-like DNA-binding domains"/>
    <property type="match status" value="1"/>
</dbReference>
<reference evidence="2 3" key="1">
    <citation type="journal article" date="2011" name="J. Bacteriol.">
        <title>Genome sequence of Microbacterium testaceum StLB037, an N-acylhomoserine lactone-degrading bacterium isolated from potato leaves.</title>
        <authorList>
            <person name="Morohoshi T."/>
            <person name="Wang W.-Z."/>
            <person name="Someya N."/>
            <person name="Ikeda T."/>
        </authorList>
    </citation>
    <scope>NUCLEOTIDE SEQUENCE [LARGE SCALE GENOMIC DNA]</scope>
    <source>
        <strain evidence="2 3">StLB037</strain>
    </source>
</reference>
<dbReference type="RefSeq" id="WP_013584874.1">
    <property type="nucleotide sequence ID" value="NC_015125.1"/>
</dbReference>
<dbReference type="PROSITE" id="PS50943">
    <property type="entry name" value="HTH_CROC1"/>
    <property type="match status" value="1"/>
</dbReference>
<dbReference type="KEGG" id="mts:MTES_1785"/>
<gene>
    <name evidence="2" type="ordered locus">MTES_1785</name>
</gene>
<dbReference type="InterPro" id="IPR001387">
    <property type="entry name" value="Cro/C1-type_HTH"/>
</dbReference>
<dbReference type="EMBL" id="AP012052">
    <property type="protein sequence ID" value="BAJ74749.1"/>
    <property type="molecule type" value="Genomic_DNA"/>
</dbReference>
<evidence type="ECO:0000313" key="2">
    <source>
        <dbReference type="EMBL" id="BAJ74749.1"/>
    </source>
</evidence>
<reference key="2">
    <citation type="submission" date="2011-02" db="EMBL/GenBank/DDBJ databases">
        <title>Genome sequence of Microbacterium testaceum StLB037.</title>
        <authorList>
            <person name="Morohoshi T."/>
            <person name="Wang W.Z."/>
            <person name="Someya N."/>
            <person name="Ikeda T."/>
        </authorList>
    </citation>
    <scope>NUCLEOTIDE SEQUENCE</scope>
    <source>
        <strain>StLB037</strain>
    </source>
</reference>
<dbReference type="AlphaFoldDB" id="E8NBA2"/>
<dbReference type="eggNOG" id="COG1813">
    <property type="taxonomic scope" value="Bacteria"/>
</dbReference>
<dbReference type="SUPFAM" id="SSF47413">
    <property type="entry name" value="lambda repressor-like DNA-binding domains"/>
    <property type="match status" value="1"/>
</dbReference>
<dbReference type="GO" id="GO:0003677">
    <property type="term" value="F:DNA binding"/>
    <property type="evidence" value="ECO:0007669"/>
    <property type="project" value="InterPro"/>
</dbReference>
<dbReference type="InterPro" id="IPR010982">
    <property type="entry name" value="Lambda_DNA-bd_dom_sf"/>
</dbReference>
<dbReference type="STRING" id="979556.MTES_1785"/>
<dbReference type="CDD" id="cd00093">
    <property type="entry name" value="HTH_XRE"/>
    <property type="match status" value="1"/>
</dbReference>
<dbReference type="Pfam" id="PF01381">
    <property type="entry name" value="HTH_3"/>
    <property type="match status" value="1"/>
</dbReference>
<organism evidence="2 3">
    <name type="scientific">Microbacterium testaceum (strain StLB037)</name>
    <dbReference type="NCBI Taxonomy" id="979556"/>
    <lineage>
        <taxon>Bacteria</taxon>
        <taxon>Bacillati</taxon>
        <taxon>Actinomycetota</taxon>
        <taxon>Actinomycetes</taxon>
        <taxon>Micrococcales</taxon>
        <taxon>Microbacteriaceae</taxon>
        <taxon>Microbacterium</taxon>
    </lineage>
</organism>
<proteinExistence type="predicted"/>
<evidence type="ECO:0000313" key="3">
    <source>
        <dbReference type="Proteomes" id="UP000008975"/>
    </source>
</evidence>
<dbReference type="Proteomes" id="UP000008975">
    <property type="component" value="Chromosome"/>
</dbReference>
<feature type="domain" description="HTH cro/C1-type" evidence="1">
    <location>
        <begin position="15"/>
        <end position="70"/>
    </location>
</feature>
<sequence>MRAHIESPADIGHVVRRIRESQGWSQRKLAAALGVGQRYLHELEVGRAKRIDDHYFEVLSTLGINLVAEFDDALVRRVASASSSSSAE</sequence>
<dbReference type="OrthoDB" id="3255837at2"/>
<name>E8NBA2_MICTS</name>
<dbReference type="HOGENOM" id="CLU_066192_47_3_11"/>
<dbReference type="SMART" id="SM00530">
    <property type="entry name" value="HTH_XRE"/>
    <property type="match status" value="1"/>
</dbReference>
<protein>
    <submittedName>
        <fullName evidence="2">Predicted transcriptional regulator</fullName>
    </submittedName>
</protein>